<accession>S5DZ16</accession>
<keyword evidence="1" id="KW-0472">Membrane</keyword>
<feature type="transmembrane region" description="Helical" evidence="1">
    <location>
        <begin position="71"/>
        <end position="89"/>
    </location>
</feature>
<organism evidence="2">
    <name type="scientific">Apophua simplicipes ichnovirus</name>
    <dbReference type="NCBI Taxonomy" id="1329648"/>
    <lineage>
        <taxon>Viruses</taxon>
        <taxon>Viruses incertae sedis</taxon>
        <taxon>Polydnaviriformidae</taxon>
        <taxon>Ichnoviriform</taxon>
    </lineage>
</organism>
<sequence>MYTIFGTNGTCPNEPLKTHCRNTLNWILLTGMNPMSRHITRKAPDWCWWRIWLAIPSYRSLRSNTRKASSGYAYSTIFLAVYLVLYDIYTSLKYINIFKELFETYHGHEE</sequence>
<dbReference type="EMBL" id="KC752372">
    <property type="protein sequence ID" value="AGQ20252.1"/>
    <property type="molecule type" value="Genomic_DNA"/>
</dbReference>
<evidence type="ECO:0000313" key="2">
    <source>
        <dbReference type="EMBL" id="AGQ20252.1"/>
    </source>
</evidence>
<keyword evidence="1" id="KW-1133">Transmembrane helix</keyword>
<protein>
    <submittedName>
        <fullName evidence="2">AsIV-cont00166-ORF1</fullName>
    </submittedName>
</protein>
<reference evidence="2" key="1">
    <citation type="journal article" date="2013" name="J. Gen. Virol.">
        <title>Ultrastructural and genomic characterization of a second banchine polydnavirus confirms the existence of shared features within this ichnovirus lineage.</title>
        <authorList>
            <person name="Djoumad A."/>
            <person name="Stoltz D."/>
            <person name="Beliveau C."/>
            <person name="Boyle B."/>
            <person name="Kuhn L."/>
            <person name="Cusson M."/>
        </authorList>
    </citation>
    <scope>NUCLEOTIDE SEQUENCE</scope>
</reference>
<evidence type="ECO:0000256" key="1">
    <source>
        <dbReference type="SAM" id="Phobius"/>
    </source>
</evidence>
<keyword evidence="1" id="KW-0812">Transmembrane</keyword>
<proteinExistence type="predicted"/>
<name>S5DZ16_9VIRU</name>